<keyword evidence="14" id="KW-1185">Reference proteome</keyword>
<comment type="similarity">
    <text evidence="2">Belongs to the otopetrin family.</text>
</comment>
<evidence type="ECO:0000256" key="9">
    <source>
        <dbReference type="ARBA" id="ARBA00023136"/>
    </source>
</evidence>
<evidence type="ECO:0000256" key="4">
    <source>
        <dbReference type="ARBA" id="ARBA00022475"/>
    </source>
</evidence>
<evidence type="ECO:0000256" key="1">
    <source>
        <dbReference type="ARBA" id="ARBA00004651"/>
    </source>
</evidence>
<feature type="transmembrane region" description="Helical" evidence="12">
    <location>
        <begin position="225"/>
        <end position="245"/>
    </location>
</feature>
<keyword evidence="7 12" id="KW-1133">Transmembrane helix</keyword>
<evidence type="ECO:0000256" key="5">
    <source>
        <dbReference type="ARBA" id="ARBA00022692"/>
    </source>
</evidence>
<feature type="transmembrane region" description="Helical" evidence="12">
    <location>
        <begin position="136"/>
        <end position="160"/>
    </location>
</feature>
<feature type="compositionally biased region" description="Basic and acidic residues" evidence="11">
    <location>
        <begin position="689"/>
        <end position="700"/>
    </location>
</feature>
<keyword evidence="4" id="KW-1003">Cell membrane</keyword>
<feature type="transmembrane region" description="Helical" evidence="12">
    <location>
        <begin position="467"/>
        <end position="489"/>
    </location>
</feature>
<comment type="subcellular location">
    <subcellularLocation>
        <location evidence="1">Cell membrane</location>
        <topology evidence="1">Multi-pass membrane protein</topology>
    </subcellularLocation>
</comment>
<dbReference type="GO" id="GO:0005886">
    <property type="term" value="C:plasma membrane"/>
    <property type="evidence" value="ECO:0007669"/>
    <property type="project" value="UniProtKB-SubCell"/>
</dbReference>
<dbReference type="GO" id="GO:0015252">
    <property type="term" value="F:proton channel activity"/>
    <property type="evidence" value="ECO:0007669"/>
    <property type="project" value="InterPro"/>
</dbReference>
<sequence>MLIVEPNATRRLDKLGAHIARSPFQPAHHTCSLYLIYSQQSIRSARELNVKASSVMKLAIRNASNRITNKGQSSPAKKFKSHTQDELKVSANATRKAKNHGQRVIAMLYCIGILAIGLSITLYCTSPHRTAENEQAFVWFFISMYLSSIVGMLYILFYIYRNRHASIEAIQKGNLSASRILFSMRGEPVSLYLRIGLCIFAIMAIVFSVCRAYEVTRVYKEFDGIITYTASKILFVIVQTIFLLLLHRLVFLANVRLFSFILLHLLTVNLCIWVESAIEKISHNMATEYTGGNITKVKQKYTIKATGYFLPAIPEYCAIAAAVIYEITQRIGQLKQLEADHEHSDALEEKRDNKKGYINVATAIVISIVILIITLVLETTGKSIDQYRKIVHLSEISVIHIISLGLSFAGIAFVRKLKFSVNFAKNALDEKLLLVTFFLTVTFFAASIVLCIAYLSIGNVNSKMTAILAAHLASILLELMQVIVQTYFIHDMFYRCCHHEVYQQTKPGRAVIIILSALNFSLWMIYSFQVKNNSILFKQNAEAVEASGLQGLTIFIRVVLPMVMLFRYHSSVCLAISVVRIYEDEVARYESMLRWVKQGTTREFLQKQSFDFRHIWETGGSSLLNTTKDVQLSSEDPVEGKLTKLDGTPKQTTTKSEGHGGRRNTEFTLEVARTRLAAIEENHRLTEQKLKQQRESERSLGKCSPSVKTKIPYSKDKNVETRANVDNALIEENQLTSQRPRRDTKMNWEVARMRVAASEASHRITEIRLKQQHLRDNGNLNDADQKPAAPVVVDALAL</sequence>
<reference evidence="13 14" key="1">
    <citation type="journal article" date="2019" name="Gigascience">
        <title>Whole-genome sequence of the oriental lung fluke Paragonimus westermani.</title>
        <authorList>
            <person name="Oey H."/>
            <person name="Zakrzewski M."/>
            <person name="Narain K."/>
            <person name="Devi K.R."/>
            <person name="Agatsuma T."/>
            <person name="Nawaratna S."/>
            <person name="Gobert G.N."/>
            <person name="Jones M.K."/>
            <person name="Ragan M.A."/>
            <person name="McManus D.P."/>
            <person name="Krause L."/>
        </authorList>
    </citation>
    <scope>NUCLEOTIDE SEQUENCE [LARGE SCALE GENOMIC DNA]</scope>
    <source>
        <strain evidence="13 14">IND2009</strain>
    </source>
</reference>
<feature type="region of interest" description="Disordered" evidence="11">
    <location>
        <begin position="689"/>
        <end position="709"/>
    </location>
</feature>
<keyword evidence="9 12" id="KW-0472">Membrane</keyword>
<evidence type="ECO:0000256" key="10">
    <source>
        <dbReference type="ARBA" id="ARBA00023303"/>
    </source>
</evidence>
<evidence type="ECO:0000256" key="7">
    <source>
        <dbReference type="ARBA" id="ARBA00022989"/>
    </source>
</evidence>
<feature type="transmembrane region" description="Helical" evidence="12">
    <location>
        <begin position="357"/>
        <end position="377"/>
    </location>
</feature>
<keyword evidence="5 12" id="KW-0812">Transmembrane</keyword>
<keyword evidence="10" id="KW-0407">Ion channel</keyword>
<evidence type="ECO:0000256" key="6">
    <source>
        <dbReference type="ARBA" id="ARBA00022781"/>
    </source>
</evidence>
<feature type="transmembrane region" description="Helical" evidence="12">
    <location>
        <begin position="191"/>
        <end position="213"/>
    </location>
</feature>
<evidence type="ECO:0000256" key="11">
    <source>
        <dbReference type="SAM" id="MobiDB-lite"/>
    </source>
</evidence>
<dbReference type="AlphaFoldDB" id="A0A5J4P2A0"/>
<evidence type="ECO:0000256" key="12">
    <source>
        <dbReference type="SAM" id="Phobius"/>
    </source>
</evidence>
<dbReference type="Pfam" id="PF03189">
    <property type="entry name" value="Otopetrin"/>
    <property type="match status" value="2"/>
</dbReference>
<feature type="transmembrane region" description="Helical" evidence="12">
    <location>
        <begin position="257"/>
        <end position="278"/>
    </location>
</feature>
<evidence type="ECO:0000256" key="3">
    <source>
        <dbReference type="ARBA" id="ARBA00022448"/>
    </source>
</evidence>
<feature type="transmembrane region" description="Helical" evidence="12">
    <location>
        <begin position="434"/>
        <end position="455"/>
    </location>
</feature>
<feature type="transmembrane region" description="Helical" evidence="12">
    <location>
        <begin position="510"/>
        <end position="528"/>
    </location>
</feature>
<feature type="transmembrane region" description="Helical" evidence="12">
    <location>
        <begin position="397"/>
        <end position="414"/>
    </location>
</feature>
<name>A0A5J4P2A0_9TREM</name>
<feature type="transmembrane region" description="Helical" evidence="12">
    <location>
        <begin position="104"/>
        <end position="124"/>
    </location>
</feature>
<evidence type="ECO:0000313" key="14">
    <source>
        <dbReference type="Proteomes" id="UP000324629"/>
    </source>
</evidence>
<evidence type="ECO:0000256" key="2">
    <source>
        <dbReference type="ARBA" id="ARBA00006513"/>
    </source>
</evidence>
<accession>A0A5J4P2A0</accession>
<evidence type="ECO:0000313" key="13">
    <source>
        <dbReference type="EMBL" id="KAA3682004.1"/>
    </source>
</evidence>
<keyword evidence="6" id="KW-0375">Hydrogen ion transport</keyword>
<proteinExistence type="inferred from homology"/>
<keyword evidence="8" id="KW-0406">Ion transport</keyword>
<dbReference type="EMBL" id="QNGE01000088">
    <property type="protein sequence ID" value="KAA3682004.1"/>
    <property type="molecule type" value="Genomic_DNA"/>
</dbReference>
<comment type="caution">
    <text evidence="13">The sequence shown here is derived from an EMBL/GenBank/DDBJ whole genome shotgun (WGS) entry which is preliminary data.</text>
</comment>
<dbReference type="PANTHER" id="PTHR21522">
    <property type="entry name" value="PROTON CHANNEL OTOP"/>
    <property type="match status" value="1"/>
</dbReference>
<keyword evidence="3" id="KW-0813">Transport</keyword>
<evidence type="ECO:0000256" key="8">
    <source>
        <dbReference type="ARBA" id="ARBA00023065"/>
    </source>
</evidence>
<evidence type="ECO:0008006" key="15">
    <source>
        <dbReference type="Google" id="ProtNLM"/>
    </source>
</evidence>
<gene>
    <name evidence="13" type="ORF">DEA37_0000801</name>
</gene>
<feature type="region of interest" description="Disordered" evidence="11">
    <location>
        <begin position="634"/>
        <end position="662"/>
    </location>
</feature>
<organism evidence="13 14">
    <name type="scientific">Paragonimus westermani</name>
    <dbReference type="NCBI Taxonomy" id="34504"/>
    <lineage>
        <taxon>Eukaryota</taxon>
        <taxon>Metazoa</taxon>
        <taxon>Spiralia</taxon>
        <taxon>Lophotrochozoa</taxon>
        <taxon>Platyhelminthes</taxon>
        <taxon>Trematoda</taxon>
        <taxon>Digenea</taxon>
        <taxon>Plagiorchiida</taxon>
        <taxon>Troglotremata</taxon>
        <taxon>Troglotrematidae</taxon>
        <taxon>Paragonimus</taxon>
    </lineage>
</organism>
<dbReference type="InterPro" id="IPR004878">
    <property type="entry name" value="Otopetrin"/>
</dbReference>
<dbReference type="Proteomes" id="UP000324629">
    <property type="component" value="Unassembled WGS sequence"/>
</dbReference>
<dbReference type="PANTHER" id="PTHR21522:SF32">
    <property type="entry name" value="OTOPETRIN-2"/>
    <property type="match status" value="1"/>
</dbReference>
<protein>
    <recommendedName>
        <fullName evidence="15">Otopetrin</fullName>
    </recommendedName>
</protein>